<name>A0A1H6FC73_9GAMM</name>
<gene>
    <name evidence="2" type="ORF">MBHS_03577</name>
</gene>
<dbReference type="EMBL" id="FMSV02000538">
    <property type="protein sequence ID" value="SEH07692.1"/>
    <property type="molecule type" value="Genomic_DNA"/>
</dbReference>
<dbReference type="Proteomes" id="UP000236724">
    <property type="component" value="Unassembled WGS sequence"/>
</dbReference>
<sequence>MIQTATDSADGGDIIVTLPKFLYILNQGEISTSVKALTGDGGDITLKSDFVVMKQSKIIAQAVSGDGGHIQITTKGLFDQGQHSLISASSEFGMDGLVDIKSPDGDTLENVLALPTDFNAKVVIQNRCGSAAVETTSHFIALRYHGSPDSGNDWRSSGLPPLNWLQETTPPPVASSKDSRHLAQLPVFSIVCSAAEQSPNTLYKKS</sequence>
<proteinExistence type="predicted"/>
<dbReference type="InterPro" id="IPR012334">
    <property type="entry name" value="Pectin_lyas_fold"/>
</dbReference>
<dbReference type="AlphaFoldDB" id="A0A1H6FC73"/>
<accession>A0A1H6FC73</accession>
<evidence type="ECO:0000256" key="1">
    <source>
        <dbReference type="SAM" id="MobiDB-lite"/>
    </source>
</evidence>
<organism evidence="2 3">
    <name type="scientific">Candidatus Venteria ishoeyi</name>
    <dbReference type="NCBI Taxonomy" id="1899563"/>
    <lineage>
        <taxon>Bacteria</taxon>
        <taxon>Pseudomonadati</taxon>
        <taxon>Pseudomonadota</taxon>
        <taxon>Gammaproteobacteria</taxon>
        <taxon>Thiotrichales</taxon>
        <taxon>Thiotrichaceae</taxon>
        <taxon>Venteria</taxon>
    </lineage>
</organism>
<feature type="region of interest" description="Disordered" evidence="1">
    <location>
        <begin position="148"/>
        <end position="178"/>
    </location>
</feature>
<evidence type="ECO:0000313" key="2">
    <source>
        <dbReference type="EMBL" id="SEH07692.1"/>
    </source>
</evidence>
<protein>
    <submittedName>
        <fullName evidence="2">Uncharacterized protein</fullName>
    </submittedName>
</protein>
<evidence type="ECO:0000313" key="3">
    <source>
        <dbReference type="Proteomes" id="UP000236724"/>
    </source>
</evidence>
<keyword evidence="3" id="KW-1185">Reference proteome</keyword>
<reference evidence="2 3" key="1">
    <citation type="submission" date="2016-10" db="EMBL/GenBank/DDBJ databases">
        <authorList>
            <person name="de Groot N.N."/>
        </authorList>
    </citation>
    <scope>NUCLEOTIDE SEQUENCE [LARGE SCALE GENOMIC DNA]</scope>
    <source>
        <strain evidence="2">MBHS1</strain>
    </source>
</reference>
<dbReference type="Gene3D" id="2.160.20.10">
    <property type="entry name" value="Single-stranded right-handed beta-helix, Pectin lyase-like"/>
    <property type="match status" value="1"/>
</dbReference>